<accession>A0A375GF57</accession>
<dbReference type="EMBL" id="OGUS01000131">
    <property type="protein sequence ID" value="SPC17416.1"/>
    <property type="molecule type" value="Genomic_DNA"/>
</dbReference>
<gene>
    <name evidence="1" type="ORF">CO2235_90290</name>
</gene>
<reference evidence="1" key="1">
    <citation type="submission" date="2018-01" db="EMBL/GenBank/DDBJ databases">
        <authorList>
            <person name="Clerissi C."/>
        </authorList>
    </citation>
    <scope>NUCLEOTIDE SEQUENCE</scope>
    <source>
        <strain evidence="1">Cupriavidus oxalaticus LMG 2235</strain>
    </source>
</reference>
<proteinExistence type="predicted"/>
<dbReference type="Proteomes" id="UP000256862">
    <property type="component" value="Chromosome CO2235"/>
</dbReference>
<name>A0A375GF57_9BURK</name>
<sequence>MPRKNLPALVSHLIAQGGLYEGFVLTPYCDRVAECHK</sequence>
<comment type="caution">
    <text evidence="1">The sequence shown here is derived from an EMBL/GenBank/DDBJ whole genome shotgun (WGS) entry which is preliminary data.</text>
</comment>
<evidence type="ECO:0000313" key="1">
    <source>
        <dbReference type="EMBL" id="SPC17416.1"/>
    </source>
</evidence>
<protein>
    <submittedName>
        <fullName evidence="1">Uncharacterized protein</fullName>
    </submittedName>
</protein>
<organism evidence="1">
    <name type="scientific">Cupriavidus oxalaticus</name>
    <dbReference type="NCBI Taxonomy" id="96344"/>
    <lineage>
        <taxon>Bacteria</taxon>
        <taxon>Pseudomonadati</taxon>
        <taxon>Pseudomonadota</taxon>
        <taxon>Betaproteobacteria</taxon>
        <taxon>Burkholderiales</taxon>
        <taxon>Burkholderiaceae</taxon>
        <taxon>Cupriavidus</taxon>
    </lineage>
</organism>
<dbReference type="AlphaFoldDB" id="A0A375GF57"/>